<dbReference type="EMBL" id="MU839009">
    <property type="protein sequence ID" value="KAK1767000.1"/>
    <property type="molecule type" value="Genomic_DNA"/>
</dbReference>
<feature type="compositionally biased region" description="Basic and acidic residues" evidence="1">
    <location>
        <begin position="797"/>
        <end position="810"/>
    </location>
</feature>
<evidence type="ECO:0000313" key="2">
    <source>
        <dbReference type="EMBL" id="KAK1767000.1"/>
    </source>
</evidence>
<evidence type="ECO:0000256" key="1">
    <source>
        <dbReference type="SAM" id="MobiDB-lite"/>
    </source>
</evidence>
<dbReference type="GeneID" id="85311123"/>
<accession>A0AAJ0BYT5</accession>
<dbReference type="Proteomes" id="UP001244011">
    <property type="component" value="Unassembled WGS sequence"/>
</dbReference>
<evidence type="ECO:0000313" key="3">
    <source>
        <dbReference type="Proteomes" id="UP001244011"/>
    </source>
</evidence>
<feature type="region of interest" description="Disordered" evidence="1">
    <location>
        <begin position="299"/>
        <end position="327"/>
    </location>
</feature>
<dbReference type="RefSeq" id="XP_060283213.1">
    <property type="nucleotide sequence ID" value="XM_060427936.1"/>
</dbReference>
<feature type="compositionally biased region" description="Basic and acidic residues" evidence="1">
    <location>
        <begin position="666"/>
        <end position="681"/>
    </location>
</feature>
<organism evidence="2 3">
    <name type="scientific">Phialemonium atrogriseum</name>
    <dbReference type="NCBI Taxonomy" id="1093897"/>
    <lineage>
        <taxon>Eukaryota</taxon>
        <taxon>Fungi</taxon>
        <taxon>Dikarya</taxon>
        <taxon>Ascomycota</taxon>
        <taxon>Pezizomycotina</taxon>
        <taxon>Sordariomycetes</taxon>
        <taxon>Sordariomycetidae</taxon>
        <taxon>Cephalothecales</taxon>
        <taxon>Cephalothecaceae</taxon>
        <taxon>Phialemonium</taxon>
    </lineage>
</organism>
<reference evidence="2" key="1">
    <citation type="submission" date="2023-06" db="EMBL/GenBank/DDBJ databases">
        <title>Genome-scale phylogeny and comparative genomics of the fungal order Sordariales.</title>
        <authorList>
            <consortium name="Lawrence Berkeley National Laboratory"/>
            <person name="Hensen N."/>
            <person name="Bonometti L."/>
            <person name="Westerberg I."/>
            <person name="Brannstrom I.O."/>
            <person name="Guillou S."/>
            <person name="Cros-Aarteil S."/>
            <person name="Calhoun S."/>
            <person name="Haridas S."/>
            <person name="Kuo A."/>
            <person name="Mondo S."/>
            <person name="Pangilinan J."/>
            <person name="Riley R."/>
            <person name="Labutti K."/>
            <person name="Andreopoulos B."/>
            <person name="Lipzen A."/>
            <person name="Chen C."/>
            <person name="Yanf M."/>
            <person name="Daum C."/>
            <person name="Ng V."/>
            <person name="Clum A."/>
            <person name="Steindorff A."/>
            <person name="Ohm R."/>
            <person name="Martin F."/>
            <person name="Silar P."/>
            <person name="Natvig D."/>
            <person name="Lalanne C."/>
            <person name="Gautier V."/>
            <person name="Ament-Velasquez S.L."/>
            <person name="Kruys A."/>
            <person name="Hutchinson M.I."/>
            <person name="Powell A.J."/>
            <person name="Barry K."/>
            <person name="Miller A.N."/>
            <person name="Grigoriev I.V."/>
            <person name="Debuchy R."/>
            <person name="Gladieux P."/>
            <person name="Thoren M.H."/>
            <person name="Johannesson H."/>
        </authorList>
    </citation>
    <scope>NUCLEOTIDE SEQUENCE</scope>
    <source>
        <strain evidence="2">8032-3</strain>
    </source>
</reference>
<feature type="compositionally biased region" description="Polar residues" evidence="1">
    <location>
        <begin position="376"/>
        <end position="397"/>
    </location>
</feature>
<feature type="region of interest" description="Disordered" evidence="1">
    <location>
        <begin position="533"/>
        <end position="830"/>
    </location>
</feature>
<comment type="caution">
    <text evidence="2">The sequence shown here is derived from an EMBL/GenBank/DDBJ whole genome shotgun (WGS) entry which is preliminary data.</text>
</comment>
<name>A0AAJ0BYT5_9PEZI</name>
<protein>
    <submittedName>
        <fullName evidence="2">Uncharacterized protein</fullName>
    </submittedName>
</protein>
<dbReference type="AlphaFoldDB" id="A0AAJ0BYT5"/>
<keyword evidence="3" id="KW-1185">Reference proteome</keyword>
<feature type="compositionally biased region" description="Low complexity" evidence="1">
    <location>
        <begin position="682"/>
        <end position="695"/>
    </location>
</feature>
<sequence>MAATLLYVGLPLNPKYLHFTSCFLGKAVHDSPHPFASSSALELSHSEPPPTLYSRLSVGLLCPSLLDSSRLLQPEGIVVTRPSPAASRVPPLSDFHLERRTVNANHRQCKVIDCRIPPYGCLDFLPLSFFFLFGASQVLEPCQRTYKRGPLKTPELNRQLLSQRRPTYPQPLPKHAQGHRQLLAKMVLKIPDAGLTLESSPKAMAALPAQAFAVTLNDKVIEDMIACVQNGQDIQLSLGDTPTFLFGDQEHQISNSASPSTYDIFFSNSTNPKTIDRLPNPTMCILRQPKYQAMVQRALKGEKSKAKPTKPRATASKPAASQKDTNDADADIEALQLQLAQAKAEKLENSAKVIGGPLPMKGGKVKPGKAKLLGTQTSATPRSMPSSPALSGITSPSLGPVSTAGQQAKERAKEQRFPIIHELAVRERTFGSLFSEWDGTEQEFQTALEKVATFDNDLQKWVMNKLYWKELDVFKYRYKNDEDRQKAIDNAIKQYDRMRLGVSDPLWQRLLPKSERGKGICLGKIQAAIAKGPQAPAPKINIHKADGSSTNTSGDSEKDDSGQGKKTNKGGESMSRSNSQPLPAKSKKMTDGQAQAKRLLSNNKKPAPAKASPKASPTKTTATGKAPPAKGGRVLSKEFVTDSDSESEEAPLSKTVLKPKPAPRPAVERPAEKPRVVEKTKVPLAPKLKPAPRAQPKVKETINAQVAKPIRPSKRPREVDDDDSSSSGTPLSKRVKPKEQVARVSAAVTKHRASDASQNSRGTNSGASLAKSKDTSPVKSSPLASSPPTNASDLDPAEERDTIVAKKRNADSAPNHDSYESMAKRQKLSPTVLQQAHRFKTFYASYEALHKEIVALEHPPAQKVTDLLDMRERLRLMKQSIYKEIPPEN</sequence>
<gene>
    <name evidence="2" type="ORF">QBC33DRAFT_538865</name>
</gene>
<feature type="region of interest" description="Disordered" evidence="1">
    <location>
        <begin position="376"/>
        <end position="413"/>
    </location>
</feature>
<feature type="compositionally biased region" description="Polar residues" evidence="1">
    <location>
        <begin position="777"/>
        <end position="792"/>
    </location>
</feature>
<feature type="compositionally biased region" description="Low complexity" evidence="1">
    <location>
        <begin position="604"/>
        <end position="632"/>
    </location>
</feature>
<proteinExistence type="predicted"/>
<feature type="compositionally biased region" description="Polar residues" evidence="1">
    <location>
        <begin position="755"/>
        <end position="767"/>
    </location>
</feature>